<feature type="transmembrane region" description="Helical" evidence="6">
    <location>
        <begin position="76"/>
        <end position="97"/>
    </location>
</feature>
<comment type="subcellular location">
    <subcellularLocation>
        <location evidence="1">Cell membrane</location>
        <topology evidence="1">Multi-pass membrane protein</topology>
    </subcellularLocation>
</comment>
<evidence type="ECO:0000256" key="4">
    <source>
        <dbReference type="ARBA" id="ARBA00022989"/>
    </source>
</evidence>
<organism evidence="7 8">
    <name type="scientific">Shiella aurantiaca</name>
    <dbReference type="NCBI Taxonomy" id="3058365"/>
    <lineage>
        <taxon>Bacteria</taxon>
        <taxon>Pseudomonadati</taxon>
        <taxon>Bacteroidota</taxon>
        <taxon>Cytophagia</taxon>
        <taxon>Cytophagales</taxon>
        <taxon>Shiellaceae</taxon>
        <taxon>Shiella</taxon>
    </lineage>
</organism>
<keyword evidence="5 6" id="KW-0472">Membrane</keyword>
<dbReference type="InterPro" id="IPR050833">
    <property type="entry name" value="Poly_Biosynth_Transport"/>
</dbReference>
<evidence type="ECO:0000256" key="5">
    <source>
        <dbReference type="ARBA" id="ARBA00023136"/>
    </source>
</evidence>
<protein>
    <recommendedName>
        <fullName evidence="9">O-antigen translocase</fullName>
    </recommendedName>
</protein>
<evidence type="ECO:0008006" key="9">
    <source>
        <dbReference type="Google" id="ProtNLM"/>
    </source>
</evidence>
<keyword evidence="3 6" id="KW-0812">Transmembrane</keyword>
<evidence type="ECO:0000313" key="7">
    <source>
        <dbReference type="EMBL" id="MDN4166923.1"/>
    </source>
</evidence>
<comment type="caution">
    <text evidence="7">The sequence shown here is derived from an EMBL/GenBank/DDBJ whole genome shotgun (WGS) entry which is preliminary data.</text>
</comment>
<keyword evidence="8" id="KW-1185">Reference proteome</keyword>
<feature type="transmembrane region" description="Helical" evidence="6">
    <location>
        <begin position="261"/>
        <end position="283"/>
    </location>
</feature>
<evidence type="ECO:0000256" key="1">
    <source>
        <dbReference type="ARBA" id="ARBA00004651"/>
    </source>
</evidence>
<gene>
    <name evidence="7" type="ORF">QWY31_15535</name>
</gene>
<evidence type="ECO:0000256" key="2">
    <source>
        <dbReference type="ARBA" id="ARBA00022475"/>
    </source>
</evidence>
<feature type="transmembrane region" description="Helical" evidence="6">
    <location>
        <begin position="218"/>
        <end position="241"/>
    </location>
</feature>
<keyword evidence="2" id="KW-1003">Cell membrane</keyword>
<dbReference type="Proteomes" id="UP001168552">
    <property type="component" value="Unassembled WGS sequence"/>
</dbReference>
<dbReference type="EMBL" id="JAUHJS010000009">
    <property type="protein sequence ID" value="MDN4166923.1"/>
    <property type="molecule type" value="Genomic_DNA"/>
</dbReference>
<accession>A0ABT8F9G1</accession>
<feature type="transmembrane region" description="Helical" evidence="6">
    <location>
        <begin position="386"/>
        <end position="407"/>
    </location>
</feature>
<feature type="transmembrane region" description="Helical" evidence="6">
    <location>
        <begin position="152"/>
        <end position="171"/>
    </location>
</feature>
<feature type="transmembrane region" description="Helical" evidence="6">
    <location>
        <begin position="27"/>
        <end position="55"/>
    </location>
</feature>
<dbReference type="RefSeq" id="WP_320005462.1">
    <property type="nucleotide sequence ID" value="NZ_JAUHJS010000009.1"/>
</dbReference>
<reference evidence="7" key="1">
    <citation type="submission" date="2023-06" db="EMBL/GenBank/DDBJ databases">
        <title>Cytophagales bacterium Strain LB-30, isolated from soil.</title>
        <authorList>
            <person name="Liu B."/>
        </authorList>
    </citation>
    <scope>NUCLEOTIDE SEQUENCE</scope>
    <source>
        <strain evidence="7">LB-30</strain>
    </source>
</reference>
<evidence type="ECO:0000256" key="6">
    <source>
        <dbReference type="SAM" id="Phobius"/>
    </source>
</evidence>
<feature type="transmembrane region" description="Helical" evidence="6">
    <location>
        <begin position="333"/>
        <end position="353"/>
    </location>
</feature>
<name>A0ABT8F9G1_9BACT</name>
<evidence type="ECO:0000313" key="8">
    <source>
        <dbReference type="Proteomes" id="UP001168552"/>
    </source>
</evidence>
<keyword evidence="4 6" id="KW-1133">Transmembrane helix</keyword>
<evidence type="ECO:0000256" key="3">
    <source>
        <dbReference type="ARBA" id="ARBA00022692"/>
    </source>
</evidence>
<feature type="transmembrane region" description="Helical" evidence="6">
    <location>
        <begin position="177"/>
        <end position="197"/>
    </location>
</feature>
<sequence length="413" mass="47006">MGFIKDSLETSLGVAAKVIGSLFLNKVFALFFGAAGISLITHVQNYLSILVQIPMDGVNRGFIRNFSHLPDREQKTALLGNSFWLSLLILLLTWGLYAVLFPNWTEVFGIQIHSLGFQLLLLAAVVGMILQALLLSVLQARQQFMRHSYGQLLLALVQMLFLGGSLYFGGVQKAIEAFLWSHISGGLLLVFIAVVQYRKQIVWSKLWSVNYSRPLSGFIWMALSVLLFGKTIDFLVRAFSIDRFGAEPTGLWQSVVRLSDMYIMLFISVVGSVFYPGVSRLIFDFEALKKYIREVFKVLIPVLLVFFLVLYGMGEWLLRLFYTRDFISAKVFMPYQFIGDFLAMCSFLLAYVLSAQARTITFIAIQAFSAGIYMLCIYVFLSEWGIMSFAMAHMVRYMLFFLLLVYLNRKLLN</sequence>
<proteinExistence type="predicted"/>
<dbReference type="PANTHER" id="PTHR30250">
    <property type="entry name" value="PST FAMILY PREDICTED COLANIC ACID TRANSPORTER"/>
    <property type="match status" value="1"/>
</dbReference>
<feature type="transmembrane region" description="Helical" evidence="6">
    <location>
        <begin position="295"/>
        <end position="313"/>
    </location>
</feature>
<feature type="transmembrane region" description="Helical" evidence="6">
    <location>
        <begin position="117"/>
        <end position="140"/>
    </location>
</feature>
<dbReference type="PANTHER" id="PTHR30250:SF11">
    <property type="entry name" value="O-ANTIGEN TRANSPORTER-RELATED"/>
    <property type="match status" value="1"/>
</dbReference>
<feature type="transmembrane region" description="Helical" evidence="6">
    <location>
        <begin position="360"/>
        <end position="380"/>
    </location>
</feature>